<feature type="domain" description="TMEM62 Ig-like" evidence="5">
    <location>
        <begin position="366"/>
        <end position="491"/>
    </location>
</feature>
<feature type="transmembrane region" description="Helical" evidence="2">
    <location>
        <begin position="726"/>
        <end position="745"/>
    </location>
</feature>
<dbReference type="InterPro" id="IPR029052">
    <property type="entry name" value="Metallo-depent_PP-like"/>
</dbReference>
<feature type="chain" id="PRO_5013943497" evidence="3">
    <location>
        <begin position="26"/>
        <end position="757"/>
    </location>
</feature>
<name>A0A2G9I0D2_9LAMI</name>
<evidence type="ECO:0000259" key="5">
    <source>
        <dbReference type="Pfam" id="PF24384"/>
    </source>
</evidence>
<dbReference type="Proteomes" id="UP000231279">
    <property type="component" value="Unassembled WGS sequence"/>
</dbReference>
<proteinExistence type="predicted"/>
<evidence type="ECO:0000256" key="3">
    <source>
        <dbReference type="SAM" id="SignalP"/>
    </source>
</evidence>
<gene>
    <name evidence="7" type="ORF">CDL12_04065</name>
</gene>
<dbReference type="STRING" id="429701.A0A2G9I0D2"/>
<accession>A0A2G9I0D2</accession>
<dbReference type="Pfam" id="PF00149">
    <property type="entry name" value="Metallophos"/>
    <property type="match status" value="1"/>
</dbReference>
<dbReference type="PANTHER" id="PTHR14795:SF0">
    <property type="entry name" value="TRANSMEMBRANE PROTEIN 62"/>
    <property type="match status" value="1"/>
</dbReference>
<evidence type="ECO:0000313" key="8">
    <source>
        <dbReference type="Proteomes" id="UP000231279"/>
    </source>
</evidence>
<evidence type="ECO:0000259" key="4">
    <source>
        <dbReference type="Pfam" id="PF00149"/>
    </source>
</evidence>
<keyword evidence="2" id="KW-0812">Transmembrane</keyword>
<dbReference type="InterPro" id="IPR056230">
    <property type="entry name" value="TMEM62_C"/>
</dbReference>
<feature type="region of interest" description="Disordered" evidence="1">
    <location>
        <begin position="663"/>
        <end position="685"/>
    </location>
</feature>
<feature type="compositionally biased region" description="Polar residues" evidence="1">
    <location>
        <begin position="673"/>
        <end position="683"/>
    </location>
</feature>
<dbReference type="SUPFAM" id="SSF56300">
    <property type="entry name" value="Metallo-dependent phosphatases"/>
    <property type="match status" value="1"/>
</dbReference>
<dbReference type="Gene3D" id="3.60.21.10">
    <property type="match status" value="1"/>
</dbReference>
<protein>
    <submittedName>
        <fullName evidence="7">Uncharacterized protein</fullName>
    </submittedName>
</protein>
<sequence length="757" mass="85603">MRRKGRGGGGMGNLIPITILPLLFAIPFLPSSAALSSENEAHHGSGDSNYKRQVIELEGGPDDLAWVVQLSDLHFSVHHPERARDFREIVGPTLSFIKPSLVLLTGDLTDGKSKDLLIMKQDEEEWIEYQKVMQDIVRRSGLNKSTFYDVRGNHDNFGVPLIGGPFDFFSNYSINGQLQRGGKVNSITIQTTKRKVLFVGFESTMSSGLRGPTNLFGHPTDELLEEINSELSQWDSQPGQPVTKVSFGHFPLSFSAASKSGKTLKDIFIMNSLAAYLCGHLHTKFGKNLKRHHQSSHHATYSNELMQWNGYRTPLENSSSCSNVATRIDEFWEWEMGDWRKSRAMRILAIDRGHISFMDINFKSGAKKTIILPTFPLDSRFTSTSSSSQNYKCGTYDPSSYGFIRVLVFSSSPVVSIVAKIYDSSPGNLILVLETQMTKLAGSRGDLYVAPWNIEAFEDPSPERFLLQIEATDIRGRITTTELRPFSVNGIPARVPWTWKEFLVMGCQWDSLYYPILWSFYCLALSILLIPKVLLSFSRRQYTYRSFKAKKSFKNGVSWIFTELYNIPMAWSSMMCYLFYLVLCPWFYGQAFTEGQERVYMTYRGWVSGFNNLGKLEFLGSPDVMVVILLHLFFVVLPAIVTIMALAAESGKYHDYLLSRSSKKKDDYDGQNKDSSSATNGADGTSEIVPHRRWLRKLLLVVSLAIIWKHFKNCVALMKAYEMNPIIHFPVYGLAVPLLLAYTIWNTGKNSISISTK</sequence>
<dbReference type="GO" id="GO:0016787">
    <property type="term" value="F:hydrolase activity"/>
    <property type="evidence" value="ECO:0007669"/>
    <property type="project" value="InterPro"/>
</dbReference>
<reference evidence="8" key="1">
    <citation type="journal article" date="2018" name="Gigascience">
        <title>Genome assembly of the Pink Ipe (Handroanthus impetiginosus, Bignoniaceae), a highly valued, ecologically keystone Neotropical timber forest tree.</title>
        <authorList>
            <person name="Silva-Junior O.B."/>
            <person name="Grattapaglia D."/>
            <person name="Novaes E."/>
            <person name="Collevatti R.G."/>
        </authorList>
    </citation>
    <scope>NUCLEOTIDE SEQUENCE [LARGE SCALE GENOMIC DNA]</scope>
    <source>
        <strain evidence="8">cv. UFG-1</strain>
    </source>
</reference>
<dbReference type="EMBL" id="NKXS01000602">
    <property type="protein sequence ID" value="PIN23203.1"/>
    <property type="molecule type" value="Genomic_DNA"/>
</dbReference>
<evidence type="ECO:0000259" key="6">
    <source>
        <dbReference type="Pfam" id="PF24394"/>
    </source>
</evidence>
<dbReference type="Pfam" id="PF24384">
    <property type="entry name" value="Ig_TMM62"/>
    <property type="match status" value="1"/>
</dbReference>
<comment type="caution">
    <text evidence="7">The sequence shown here is derived from an EMBL/GenBank/DDBJ whole genome shotgun (WGS) entry which is preliminary data.</text>
</comment>
<feature type="transmembrane region" description="Helical" evidence="2">
    <location>
        <begin position="624"/>
        <end position="648"/>
    </location>
</feature>
<evidence type="ECO:0000313" key="7">
    <source>
        <dbReference type="EMBL" id="PIN23203.1"/>
    </source>
</evidence>
<feature type="signal peptide" evidence="3">
    <location>
        <begin position="1"/>
        <end position="25"/>
    </location>
</feature>
<keyword evidence="2" id="KW-0472">Membrane</keyword>
<evidence type="ECO:0000256" key="2">
    <source>
        <dbReference type="SAM" id="Phobius"/>
    </source>
</evidence>
<feature type="domain" description="Calcineurin-like phosphoesterase" evidence="4">
    <location>
        <begin position="67"/>
        <end position="283"/>
    </location>
</feature>
<feature type="transmembrane region" description="Helical" evidence="2">
    <location>
        <begin position="512"/>
        <end position="535"/>
    </location>
</feature>
<keyword evidence="3" id="KW-0732">Signal</keyword>
<keyword evidence="8" id="KW-1185">Reference proteome</keyword>
<feature type="transmembrane region" description="Helical" evidence="2">
    <location>
        <begin position="556"/>
        <end position="580"/>
    </location>
</feature>
<dbReference type="AlphaFoldDB" id="A0A2G9I0D2"/>
<feature type="domain" description="TMEM62 C-terminal" evidence="6">
    <location>
        <begin position="514"/>
        <end position="730"/>
    </location>
</feature>
<dbReference type="InterPro" id="IPR056229">
    <property type="entry name" value="Ig_TMM62"/>
</dbReference>
<dbReference type="OrthoDB" id="27234at2759"/>
<dbReference type="InterPro" id="IPR004843">
    <property type="entry name" value="Calcineurin-like_PHP"/>
</dbReference>
<organism evidence="7 8">
    <name type="scientific">Handroanthus impetiginosus</name>
    <dbReference type="NCBI Taxonomy" id="429701"/>
    <lineage>
        <taxon>Eukaryota</taxon>
        <taxon>Viridiplantae</taxon>
        <taxon>Streptophyta</taxon>
        <taxon>Embryophyta</taxon>
        <taxon>Tracheophyta</taxon>
        <taxon>Spermatophyta</taxon>
        <taxon>Magnoliopsida</taxon>
        <taxon>eudicotyledons</taxon>
        <taxon>Gunneridae</taxon>
        <taxon>Pentapetalae</taxon>
        <taxon>asterids</taxon>
        <taxon>lamiids</taxon>
        <taxon>Lamiales</taxon>
        <taxon>Bignoniaceae</taxon>
        <taxon>Crescentiina</taxon>
        <taxon>Tabebuia alliance</taxon>
        <taxon>Handroanthus</taxon>
    </lineage>
</organism>
<dbReference type="Pfam" id="PF24394">
    <property type="entry name" value="TMEM62_C"/>
    <property type="match status" value="1"/>
</dbReference>
<keyword evidence="2" id="KW-1133">Transmembrane helix</keyword>
<dbReference type="PANTHER" id="PTHR14795">
    <property type="entry name" value="HELICASE RELATED"/>
    <property type="match status" value="1"/>
</dbReference>
<feature type="transmembrane region" description="Helical" evidence="2">
    <location>
        <begin position="694"/>
        <end position="711"/>
    </location>
</feature>
<evidence type="ECO:0000256" key="1">
    <source>
        <dbReference type="SAM" id="MobiDB-lite"/>
    </source>
</evidence>